<dbReference type="Proteomes" id="UP000595663">
    <property type="component" value="Chromosome"/>
</dbReference>
<evidence type="ECO:0000313" key="2">
    <source>
        <dbReference type="Proteomes" id="UP000595663"/>
    </source>
</evidence>
<organism evidence="1 2">
    <name type="scientific">Amphritea japonica ATCC BAA-1530</name>
    <dbReference type="NCBI Taxonomy" id="1278309"/>
    <lineage>
        <taxon>Bacteria</taxon>
        <taxon>Pseudomonadati</taxon>
        <taxon>Pseudomonadota</taxon>
        <taxon>Gammaproteobacteria</taxon>
        <taxon>Oceanospirillales</taxon>
        <taxon>Oceanospirillaceae</taxon>
        <taxon>Amphritea</taxon>
    </lineage>
</organism>
<reference evidence="1 2" key="1">
    <citation type="journal article" date="2008" name="Int. J. Syst. Evol. Microbiol.">
        <title>Amphritea japonica sp. nov. and Amphritea balenae sp. nov., isolated from the sediment adjacent to sperm whale carcasses off Kagoshima, Japan.</title>
        <authorList>
            <person name="Miyazaki M."/>
            <person name="Nogi Y."/>
            <person name="Fujiwara Y."/>
            <person name="Kawato M."/>
            <person name="Nagahama T."/>
            <person name="Kubokawa K."/>
            <person name="Horikoshi K."/>
        </authorList>
    </citation>
    <scope>NUCLEOTIDE SEQUENCE [LARGE SCALE GENOMIC DNA]</scope>
    <source>
        <strain evidence="1 2">ATCC BAA-1530</strain>
    </source>
</reference>
<keyword evidence="2" id="KW-1185">Reference proteome</keyword>
<name>A0A7R6SUF5_9GAMM</name>
<gene>
    <name evidence="1" type="ORF">AMJAP_3075</name>
</gene>
<evidence type="ECO:0000313" key="1">
    <source>
        <dbReference type="EMBL" id="BBB27660.1"/>
    </source>
</evidence>
<evidence type="ECO:0008006" key="3">
    <source>
        <dbReference type="Google" id="ProtNLM"/>
    </source>
</evidence>
<dbReference type="AlphaFoldDB" id="A0A7R6SUF5"/>
<protein>
    <recommendedName>
        <fullName evidence="3">Lipoprotein</fullName>
    </recommendedName>
</protein>
<accession>A0A7R6SUF5</accession>
<dbReference type="RefSeq" id="WP_019623162.1">
    <property type="nucleotide sequence ID" value="NZ_AP014545.1"/>
</dbReference>
<dbReference type="PROSITE" id="PS51257">
    <property type="entry name" value="PROKAR_LIPOPROTEIN"/>
    <property type="match status" value="1"/>
</dbReference>
<proteinExistence type="predicted"/>
<dbReference type="KEGG" id="ajp:AMJAP_3075"/>
<sequence>MRLFLKPVMATLLVTGLISGCASNSNELKAAHVSTAGFKGLSCTELHAELQSSINVVNELTTVIDDKADDDKAQMAIGMILFWPALFALEGGDGIEAAEYSRMKGEINAMEEVAILNQCQSAIDVAQQYRAEEQKFRLAAKKPQASQQNNNTAY</sequence>
<dbReference type="EMBL" id="AP014545">
    <property type="protein sequence ID" value="BBB27660.1"/>
    <property type="molecule type" value="Genomic_DNA"/>
</dbReference>
<dbReference type="OrthoDB" id="6647798at2"/>